<dbReference type="SUPFAM" id="SSF58104">
    <property type="entry name" value="Methyl-accepting chemotaxis protein (MCP) signaling domain"/>
    <property type="match status" value="1"/>
</dbReference>
<dbReference type="InterPro" id="IPR039379">
    <property type="entry name" value="Protoglobin_sensor_dom"/>
</dbReference>
<evidence type="ECO:0000256" key="2">
    <source>
        <dbReference type="PROSITE-ProRule" id="PRU00284"/>
    </source>
</evidence>
<gene>
    <name evidence="4" type="ORF">WDJ61_15405</name>
</gene>
<evidence type="ECO:0000313" key="5">
    <source>
        <dbReference type="Proteomes" id="UP001387364"/>
    </source>
</evidence>
<dbReference type="InterPro" id="IPR012292">
    <property type="entry name" value="Globin/Proto"/>
</dbReference>
<dbReference type="InterPro" id="IPR004089">
    <property type="entry name" value="MCPsignal_dom"/>
</dbReference>
<dbReference type="CDD" id="cd01068">
    <property type="entry name" value="globin_sensor"/>
    <property type="match status" value="1"/>
</dbReference>
<organism evidence="4 5">
    <name type="scientific">Bacillus kandeliae</name>
    <dbReference type="NCBI Taxonomy" id="3129297"/>
    <lineage>
        <taxon>Bacteria</taxon>
        <taxon>Bacillati</taxon>
        <taxon>Bacillota</taxon>
        <taxon>Bacilli</taxon>
        <taxon>Bacillales</taxon>
        <taxon>Bacillaceae</taxon>
        <taxon>Bacillus</taxon>
    </lineage>
</organism>
<dbReference type="InterPro" id="IPR009050">
    <property type="entry name" value="Globin-like_sf"/>
</dbReference>
<protein>
    <submittedName>
        <fullName evidence="4">Globin-coupled sensor protein</fullName>
    </submittedName>
</protein>
<proteinExistence type="predicted"/>
<reference evidence="4 5" key="1">
    <citation type="submission" date="2024-02" db="EMBL/GenBank/DDBJ databases">
        <title>Seven novel Bacillus-like species.</title>
        <authorList>
            <person name="Liu G."/>
        </authorList>
    </citation>
    <scope>NUCLEOTIDE SEQUENCE [LARGE SCALE GENOMIC DNA]</scope>
    <source>
        <strain evidence="4 5">FJAT-52991</strain>
    </source>
</reference>
<dbReference type="EMBL" id="CP147404">
    <property type="protein sequence ID" value="WXB92598.1"/>
    <property type="molecule type" value="Genomic_DNA"/>
</dbReference>
<dbReference type="Gene3D" id="1.10.490.10">
    <property type="entry name" value="Globins"/>
    <property type="match status" value="1"/>
</dbReference>
<evidence type="ECO:0000313" key="4">
    <source>
        <dbReference type="EMBL" id="WXB92598.1"/>
    </source>
</evidence>
<keyword evidence="5" id="KW-1185">Reference proteome</keyword>
<dbReference type="PANTHER" id="PTHR32089:SF118">
    <property type="entry name" value="HEME-BASED AEROTACTIC TRANSDUCER HEMAT"/>
    <property type="match status" value="1"/>
</dbReference>
<dbReference type="SUPFAM" id="SSF46458">
    <property type="entry name" value="Globin-like"/>
    <property type="match status" value="1"/>
</dbReference>
<keyword evidence="1 2" id="KW-0807">Transducer</keyword>
<dbReference type="Proteomes" id="UP001387364">
    <property type="component" value="Chromosome"/>
</dbReference>
<dbReference type="SMART" id="SM00283">
    <property type="entry name" value="MA"/>
    <property type="match status" value="1"/>
</dbReference>
<evidence type="ECO:0000256" key="1">
    <source>
        <dbReference type="ARBA" id="ARBA00023224"/>
    </source>
</evidence>
<dbReference type="Gene3D" id="1.10.287.950">
    <property type="entry name" value="Methyl-accepting chemotaxis protein"/>
    <property type="match status" value="1"/>
</dbReference>
<sequence length="436" mass="48965">MKFFKSKAANNHIHSSIVATSNVKLSVKSGSELYEQLEMIQLTEQDLRMLKFLQPQIEKHLDSIIDSFYSKLMKQSNLMEIIRENSSVDRLKKTLRRHIQELFNGEIDESFLQKRISIAHMHVKIGLKTKWYLSAFQDLQNSFFTIIADMNVSKEDQMELVRAVSKLLNLEQQLVIESYEIEFERIQLIESERKGALTNKVHNVSQELAAISQETSASLKELSSQADSILLLAQEGMSLADESASHSLQGQNQLKEQGQKLSEIQKAVTDIQTFSTELNQIASSITEVITIVGNIAGQTNLLALNASIEAARAGEYGKGFAVVAEEIRKLSDQTKTSTSSVSEHILKTNSLIGQVSQSVETVNNLVHKGIKSMAQTDDDFNQLLELIGSTKEQNRYIESQLQQLSRIITEIEHASEEVAHSAVTLNDSTEQYLYSN</sequence>
<evidence type="ECO:0000259" key="3">
    <source>
        <dbReference type="PROSITE" id="PS50111"/>
    </source>
</evidence>
<dbReference type="PROSITE" id="PS50111">
    <property type="entry name" value="CHEMOTAXIS_TRANSDUC_2"/>
    <property type="match status" value="1"/>
</dbReference>
<dbReference type="PANTHER" id="PTHR32089">
    <property type="entry name" value="METHYL-ACCEPTING CHEMOTAXIS PROTEIN MCPB"/>
    <property type="match status" value="1"/>
</dbReference>
<dbReference type="Pfam" id="PF00015">
    <property type="entry name" value="MCPsignal"/>
    <property type="match status" value="1"/>
</dbReference>
<dbReference type="InterPro" id="IPR044398">
    <property type="entry name" value="Globin-sensor_dom"/>
</dbReference>
<dbReference type="Pfam" id="PF11563">
    <property type="entry name" value="Protoglobin"/>
    <property type="match status" value="1"/>
</dbReference>
<feature type="domain" description="Methyl-accepting transducer" evidence="3">
    <location>
        <begin position="198"/>
        <end position="419"/>
    </location>
</feature>
<name>A0ABZ2N4R7_9BACI</name>
<accession>A0ABZ2N4R7</accession>